<gene>
    <name evidence="2" type="ORF">QE382_003890</name>
</gene>
<evidence type="ECO:0008006" key="4">
    <source>
        <dbReference type="Google" id="ProtNLM"/>
    </source>
</evidence>
<keyword evidence="1" id="KW-0472">Membrane</keyword>
<comment type="caution">
    <text evidence="2">The sequence shown here is derived from an EMBL/GenBank/DDBJ whole genome shotgun (WGS) entry which is preliminary data.</text>
</comment>
<evidence type="ECO:0000313" key="2">
    <source>
        <dbReference type="EMBL" id="MDQ1151906.1"/>
    </source>
</evidence>
<dbReference type="Proteomes" id="UP001244640">
    <property type="component" value="Unassembled WGS sequence"/>
</dbReference>
<evidence type="ECO:0000313" key="3">
    <source>
        <dbReference type="Proteomes" id="UP001244640"/>
    </source>
</evidence>
<keyword evidence="1" id="KW-1133">Transmembrane helix</keyword>
<dbReference type="EMBL" id="JAUTBA010000001">
    <property type="protein sequence ID" value="MDQ1151906.1"/>
    <property type="molecule type" value="Genomic_DNA"/>
</dbReference>
<proteinExistence type="predicted"/>
<protein>
    <recommendedName>
        <fullName evidence="4">Sugar ABC transporter permease</fullName>
    </recommendedName>
</protein>
<sequence>MRDMAFLRQKGLIFIRPFLLAFICTVIFMFPIVSSFLFRHPMLLKTIGFSLYDANFYVEPFFRKIACSRFVL</sequence>
<name>A0ABU0UAL1_9SPHI</name>
<keyword evidence="3" id="KW-1185">Reference proteome</keyword>
<reference evidence="2 3" key="1">
    <citation type="submission" date="2023-07" db="EMBL/GenBank/DDBJ databases">
        <title>Functional and genomic diversity of the sorghum phyllosphere microbiome.</title>
        <authorList>
            <person name="Shade A."/>
        </authorList>
    </citation>
    <scope>NUCLEOTIDE SEQUENCE [LARGE SCALE GENOMIC DNA]</scope>
    <source>
        <strain evidence="2 3">SORGH_AS_0892</strain>
    </source>
</reference>
<organism evidence="2 3">
    <name type="scientific">Sphingobacterium zeae</name>
    <dbReference type="NCBI Taxonomy" id="1776859"/>
    <lineage>
        <taxon>Bacteria</taxon>
        <taxon>Pseudomonadati</taxon>
        <taxon>Bacteroidota</taxon>
        <taxon>Sphingobacteriia</taxon>
        <taxon>Sphingobacteriales</taxon>
        <taxon>Sphingobacteriaceae</taxon>
        <taxon>Sphingobacterium</taxon>
    </lineage>
</organism>
<evidence type="ECO:0000256" key="1">
    <source>
        <dbReference type="SAM" id="Phobius"/>
    </source>
</evidence>
<keyword evidence="1" id="KW-0812">Transmembrane</keyword>
<accession>A0ABU0UAL1</accession>
<feature type="transmembrane region" description="Helical" evidence="1">
    <location>
        <begin position="12"/>
        <end position="38"/>
    </location>
</feature>